<evidence type="ECO:0000256" key="5">
    <source>
        <dbReference type="ARBA" id="ARBA00022729"/>
    </source>
</evidence>
<evidence type="ECO:0000313" key="17">
    <source>
        <dbReference type="Proteomes" id="UP000250321"/>
    </source>
</evidence>
<accession>A0A314ZB75</accession>
<feature type="transmembrane region" description="Helical" evidence="14">
    <location>
        <begin position="208"/>
        <end position="230"/>
    </location>
</feature>
<evidence type="ECO:0000313" key="16">
    <source>
        <dbReference type="EMBL" id="PQQ15307.1"/>
    </source>
</evidence>
<feature type="transmembrane region" description="Helical" evidence="14">
    <location>
        <begin position="1054"/>
        <end position="1074"/>
    </location>
</feature>
<dbReference type="Pfam" id="PF10613">
    <property type="entry name" value="Lig_chan-Glu_bd"/>
    <property type="match status" value="1"/>
</dbReference>
<dbReference type="Proteomes" id="UP000250321">
    <property type="component" value="Unassembled WGS sequence"/>
</dbReference>
<dbReference type="CDD" id="cd19990">
    <property type="entry name" value="PBP1_GABAb_receptor_plant"/>
    <property type="match status" value="1"/>
</dbReference>
<dbReference type="GO" id="GO:0007165">
    <property type="term" value="P:signal transduction"/>
    <property type="evidence" value="ECO:0007669"/>
    <property type="project" value="UniProtKB-ARBA"/>
</dbReference>
<sequence>MTGRIIPEAMDDVQGGPGLLDIGPILLTYQFTLQRSPKGSSNLMVPVQVLNNYTVSSAGTNNSEPSWVGFPRQWKKAQDWSPRSIFQAALNELPYGVPYKFVPFWGDEKTPEKLLRRIQIGEPDGGVGDNAITTSRTKLGDFTQPFIESGLVVVAPLRKLNSSAWTFLRSFTPMLWGVACIFFLVVGAVVGILEHHDDFWGPPRKQCVTIVCVQTTMNKALLLMLFMVFYNGASSNGLGVGATITTARPDVVNIGAIFTFDSVIGKIAKVAIALAVEDVNSDQEILNGTKLTLKMQNTKSSDFLGIIEALQFMENDTVAIIGPQFSATAHVISHIADELKVPLLSFAATDPTLSPTQFPFLVRTTRSDLFQMTAVADLVGYYEWRDVITIYVNDDFGRNAIAALGDKLAEKRCKISYKVPLNPKATKDEITKALVSVSSMESRILILHIYTSWGLQVLTEARNLMMMASGYVWIATDWFSTIIDTDPSLPFVSTDDIQGVLTLKMHTPESELKKKFKSRWSNLTSARRVNGSSFGLNTYGLYAYDSVRHLAVALDSFFARGGNISFSTDPNLNELRGGKLNLDALNMFNGGSQLLQSILEVNTTGLTGPIKFNPDGNLINPAFEVINVIGTGTRTVGYWSNSSGLSLDPPEKPQRKLQSNGSSIGIQRLYSVIWPGQTTQKPRGWVFPDNGRKLRIGVPNRVSCREFVDVKGTEFTGYCIEVFQAALNELPYGVPYKFVPFGDGKKNPDNNELLHMIQIGEFDGVVGDITITTSRTKMVDFTQPYIESGLVVVAPIRKLNSSAWAFLRPFTPMMWGVTGIFFLVVGTVVWILERRTNEGFRGPPRNQFVTIIWFSFSTLFFSQKEKTDSTLGRFVLIIWLFVVLIINSSYTASLTSILTVEQLSSPIKGIESLATGNDPIGFPIGSYVGKYLTDELNIHSSRLVPLNSPEEFEKALKDGPSAGGVAAVVHERAYMELFLSVRCGYSIVGQEFTKMGWGFAFPRDSPLAIDMSTAVLKLSEKGDLQKIHDKWLMKSACSAQGAKQAVDRLQIKSFWGLFLLSGIACFLALVLHVIRMVHQYYKHPDSDCESSQSRRLQSFVSFVNKREREVKSRPKRMRTEKASSKIVHEDSSINGLDESV</sequence>
<evidence type="ECO:0000256" key="12">
    <source>
        <dbReference type="ARBA" id="ARBA00023303"/>
    </source>
</evidence>
<evidence type="ECO:0000256" key="11">
    <source>
        <dbReference type="ARBA" id="ARBA00023286"/>
    </source>
</evidence>
<keyword evidence="8 14" id="KW-0472">Membrane</keyword>
<dbReference type="InterPro" id="IPR028082">
    <property type="entry name" value="Peripla_BP_I"/>
</dbReference>
<keyword evidence="4 14" id="KW-0812">Transmembrane</keyword>
<dbReference type="GO" id="GO:1901701">
    <property type="term" value="P:cellular response to oxygen-containing compound"/>
    <property type="evidence" value="ECO:0007669"/>
    <property type="project" value="UniProtKB-ARBA"/>
</dbReference>
<comment type="caution">
    <text evidence="16">The sequence shown here is derived from an EMBL/GenBank/DDBJ whole genome shotgun (WGS) entry which is preliminary data.</text>
</comment>
<dbReference type="SUPFAM" id="SSF53822">
    <property type="entry name" value="Periplasmic binding protein-like I"/>
    <property type="match status" value="1"/>
</dbReference>
<feature type="transmembrane region" description="Helical" evidence="14">
    <location>
        <begin position="844"/>
        <end position="862"/>
    </location>
</feature>
<dbReference type="Gene3D" id="1.10.287.70">
    <property type="match status" value="1"/>
</dbReference>
<reference evidence="16 17" key="1">
    <citation type="submission" date="2018-02" db="EMBL/GenBank/DDBJ databases">
        <title>Draft genome of wild Prunus yedoensis var. nudiflora.</title>
        <authorList>
            <person name="Baek S."/>
            <person name="Kim J.-H."/>
            <person name="Choi K."/>
            <person name="Kim G.-B."/>
            <person name="Cho A."/>
            <person name="Jang H."/>
            <person name="Shin C.-H."/>
            <person name="Yu H.-J."/>
            <person name="Mun J.-H."/>
        </authorList>
    </citation>
    <scope>NUCLEOTIDE SEQUENCE [LARGE SCALE GENOMIC DNA]</scope>
    <source>
        <strain evidence="17">cv. Jeju island</strain>
        <tissue evidence="16">Leaf</tissue>
    </source>
</reference>
<keyword evidence="10" id="KW-0325">Glycoprotein</keyword>
<evidence type="ECO:0000256" key="13">
    <source>
        <dbReference type="SAM" id="MobiDB-lite"/>
    </source>
</evidence>
<dbReference type="EMBL" id="PJQY01000232">
    <property type="protein sequence ID" value="PQQ15307.1"/>
    <property type="molecule type" value="Genomic_DNA"/>
</dbReference>
<keyword evidence="9 16" id="KW-0675">Receptor</keyword>
<dbReference type="Gene3D" id="3.40.50.2300">
    <property type="match status" value="2"/>
</dbReference>
<keyword evidence="5" id="KW-0732">Signal</keyword>
<dbReference type="InterPro" id="IPR001828">
    <property type="entry name" value="ANF_lig-bd_rcpt"/>
</dbReference>
<dbReference type="GO" id="GO:0016020">
    <property type="term" value="C:membrane"/>
    <property type="evidence" value="ECO:0007669"/>
    <property type="project" value="UniProtKB-SubCell"/>
</dbReference>
<protein>
    <submittedName>
        <fullName evidence="16">Glutamate receptor 3.6-like</fullName>
    </submittedName>
</protein>
<feature type="domain" description="Ionotropic glutamate receptor C-terminal" evidence="15">
    <location>
        <begin position="695"/>
        <end position="1034"/>
    </location>
</feature>
<organism evidence="16 17">
    <name type="scientific">Prunus yedoensis var. nudiflora</name>
    <dbReference type="NCBI Taxonomy" id="2094558"/>
    <lineage>
        <taxon>Eukaryota</taxon>
        <taxon>Viridiplantae</taxon>
        <taxon>Streptophyta</taxon>
        <taxon>Embryophyta</taxon>
        <taxon>Tracheophyta</taxon>
        <taxon>Spermatophyta</taxon>
        <taxon>Magnoliopsida</taxon>
        <taxon>eudicotyledons</taxon>
        <taxon>Gunneridae</taxon>
        <taxon>Pentapetalae</taxon>
        <taxon>rosids</taxon>
        <taxon>fabids</taxon>
        <taxon>Rosales</taxon>
        <taxon>Rosaceae</taxon>
        <taxon>Amygdaloideae</taxon>
        <taxon>Amygdaleae</taxon>
        <taxon>Prunus</taxon>
    </lineage>
</organism>
<evidence type="ECO:0000256" key="14">
    <source>
        <dbReference type="SAM" id="Phobius"/>
    </source>
</evidence>
<evidence type="ECO:0000256" key="1">
    <source>
        <dbReference type="ARBA" id="ARBA00004141"/>
    </source>
</evidence>
<dbReference type="FunFam" id="1.10.287.70:FF:000037">
    <property type="entry name" value="Glutamate receptor"/>
    <property type="match status" value="1"/>
</dbReference>
<dbReference type="PANTHER" id="PTHR18966">
    <property type="entry name" value="IONOTROPIC GLUTAMATE RECEPTOR"/>
    <property type="match status" value="1"/>
</dbReference>
<feature type="compositionally biased region" description="Basic and acidic residues" evidence="13">
    <location>
        <begin position="1106"/>
        <end position="1131"/>
    </location>
</feature>
<dbReference type="InterPro" id="IPR019594">
    <property type="entry name" value="Glu/Gly-bd"/>
</dbReference>
<dbReference type="GO" id="GO:0015276">
    <property type="term" value="F:ligand-gated monoatomic ion channel activity"/>
    <property type="evidence" value="ECO:0007669"/>
    <property type="project" value="InterPro"/>
</dbReference>
<dbReference type="Gene3D" id="3.40.190.10">
    <property type="entry name" value="Periplasmic binding protein-like II"/>
    <property type="match status" value="4"/>
</dbReference>
<feature type="transmembrane region" description="Helical" evidence="14">
    <location>
        <begin position="874"/>
        <end position="898"/>
    </location>
</feature>
<dbReference type="FunFam" id="3.40.190.10:FF:000175">
    <property type="entry name" value="Glutamate receptor"/>
    <property type="match status" value="1"/>
</dbReference>
<evidence type="ECO:0000256" key="7">
    <source>
        <dbReference type="ARBA" id="ARBA00023065"/>
    </source>
</evidence>
<name>A0A314ZB75_PRUYE</name>
<dbReference type="GO" id="GO:0009611">
    <property type="term" value="P:response to wounding"/>
    <property type="evidence" value="ECO:0007669"/>
    <property type="project" value="UniProtKB-ARBA"/>
</dbReference>
<dbReference type="InterPro" id="IPR044440">
    <property type="entry name" value="GABAb_receptor_plant_PBP1"/>
</dbReference>
<evidence type="ECO:0000259" key="15">
    <source>
        <dbReference type="SMART" id="SM00079"/>
    </source>
</evidence>
<keyword evidence="12" id="KW-0407">Ion channel</keyword>
<dbReference type="Pfam" id="PF00060">
    <property type="entry name" value="Lig_chan"/>
    <property type="match status" value="1"/>
</dbReference>
<dbReference type="SUPFAM" id="SSF53850">
    <property type="entry name" value="Periplasmic binding protein-like II"/>
    <property type="match status" value="2"/>
</dbReference>
<dbReference type="AlphaFoldDB" id="A0A314ZB75"/>
<dbReference type="FunFam" id="3.40.190.10:FF:000054">
    <property type="entry name" value="Glutamate receptor"/>
    <property type="match status" value="1"/>
</dbReference>
<proteinExistence type="inferred from homology"/>
<keyword evidence="7" id="KW-0406">Ion transport</keyword>
<evidence type="ECO:0000256" key="6">
    <source>
        <dbReference type="ARBA" id="ARBA00022989"/>
    </source>
</evidence>
<comment type="similarity">
    <text evidence="2">Belongs to the glutamate-gated ion channel (TC 1.A.10.1) family.</text>
</comment>
<feature type="transmembrane region" description="Helical" evidence="14">
    <location>
        <begin position="813"/>
        <end position="832"/>
    </location>
</feature>
<evidence type="ECO:0000256" key="9">
    <source>
        <dbReference type="ARBA" id="ARBA00023170"/>
    </source>
</evidence>
<dbReference type="InterPro" id="IPR001320">
    <property type="entry name" value="Iontro_rcpt_C"/>
</dbReference>
<evidence type="ECO:0000256" key="3">
    <source>
        <dbReference type="ARBA" id="ARBA00022448"/>
    </source>
</evidence>
<evidence type="ECO:0000256" key="2">
    <source>
        <dbReference type="ARBA" id="ARBA00008685"/>
    </source>
</evidence>
<keyword evidence="3" id="KW-0813">Transport</keyword>
<keyword evidence="11" id="KW-1071">Ligand-gated ion channel</keyword>
<feature type="region of interest" description="Disordered" evidence="13">
    <location>
        <begin position="1106"/>
        <end position="1140"/>
    </location>
</feature>
<feature type="transmembrane region" description="Helical" evidence="14">
    <location>
        <begin position="174"/>
        <end position="193"/>
    </location>
</feature>
<keyword evidence="17" id="KW-1185">Reference proteome</keyword>
<evidence type="ECO:0000256" key="8">
    <source>
        <dbReference type="ARBA" id="ARBA00023136"/>
    </source>
</evidence>
<dbReference type="SMART" id="SM00079">
    <property type="entry name" value="PBPe"/>
    <property type="match status" value="1"/>
</dbReference>
<gene>
    <name evidence="16" type="ORF">Pyn_12706</name>
</gene>
<dbReference type="OrthoDB" id="5984008at2759"/>
<dbReference type="CDD" id="cd13686">
    <property type="entry name" value="GluR_Plant"/>
    <property type="match status" value="1"/>
</dbReference>
<comment type="subcellular location">
    <subcellularLocation>
        <location evidence="1">Membrane</location>
        <topology evidence="1">Multi-pass membrane protein</topology>
    </subcellularLocation>
</comment>
<evidence type="ECO:0000256" key="4">
    <source>
        <dbReference type="ARBA" id="ARBA00022692"/>
    </source>
</evidence>
<dbReference type="FunFam" id="3.40.50.2300:FF:000081">
    <property type="entry name" value="Glutamate receptor"/>
    <property type="match status" value="1"/>
</dbReference>
<dbReference type="InterPro" id="IPR015683">
    <property type="entry name" value="Ionotropic_Glu_rcpt"/>
</dbReference>
<evidence type="ECO:0000256" key="10">
    <source>
        <dbReference type="ARBA" id="ARBA00023180"/>
    </source>
</evidence>
<keyword evidence="6 14" id="KW-1133">Transmembrane helix</keyword>
<dbReference type="Pfam" id="PF01094">
    <property type="entry name" value="ANF_receptor"/>
    <property type="match status" value="1"/>
</dbReference>